<evidence type="ECO:0000313" key="2">
    <source>
        <dbReference type="Proteomes" id="UP000276133"/>
    </source>
</evidence>
<evidence type="ECO:0000313" key="1">
    <source>
        <dbReference type="EMBL" id="RNA16766.1"/>
    </source>
</evidence>
<organism evidence="1 2">
    <name type="scientific">Brachionus plicatilis</name>
    <name type="common">Marine rotifer</name>
    <name type="synonym">Brachionus muelleri</name>
    <dbReference type="NCBI Taxonomy" id="10195"/>
    <lineage>
        <taxon>Eukaryota</taxon>
        <taxon>Metazoa</taxon>
        <taxon>Spiralia</taxon>
        <taxon>Gnathifera</taxon>
        <taxon>Rotifera</taxon>
        <taxon>Eurotatoria</taxon>
        <taxon>Monogononta</taxon>
        <taxon>Pseudotrocha</taxon>
        <taxon>Ploima</taxon>
        <taxon>Brachionidae</taxon>
        <taxon>Brachionus</taxon>
    </lineage>
</organism>
<dbReference type="EMBL" id="REGN01004631">
    <property type="protein sequence ID" value="RNA16766.1"/>
    <property type="molecule type" value="Genomic_DNA"/>
</dbReference>
<keyword evidence="2" id="KW-1185">Reference proteome</keyword>
<dbReference type="AlphaFoldDB" id="A0A3M7QZM9"/>
<protein>
    <submittedName>
        <fullName evidence="1">Uncharacterized protein</fullName>
    </submittedName>
</protein>
<proteinExistence type="predicted"/>
<accession>A0A3M7QZM9</accession>
<name>A0A3M7QZM9_BRAPC</name>
<gene>
    <name evidence="1" type="ORF">BpHYR1_003037</name>
</gene>
<reference evidence="1 2" key="1">
    <citation type="journal article" date="2018" name="Sci. Rep.">
        <title>Genomic signatures of local adaptation to the degree of environmental predictability in rotifers.</title>
        <authorList>
            <person name="Franch-Gras L."/>
            <person name="Hahn C."/>
            <person name="Garcia-Roger E.M."/>
            <person name="Carmona M.J."/>
            <person name="Serra M."/>
            <person name="Gomez A."/>
        </authorList>
    </citation>
    <scope>NUCLEOTIDE SEQUENCE [LARGE SCALE GENOMIC DNA]</scope>
    <source>
        <strain evidence="1">HYR1</strain>
    </source>
</reference>
<sequence length="100" mass="12276">MEEETSSQSSQSSSTRGLDWDELYHFDVLFPRSIQYKEKYYDEFCREKDLVLDKWDKMGLLDFKNYSEKEWLSERWWRWQLFQVVPAVQQLIPILNLTIN</sequence>
<dbReference type="Proteomes" id="UP000276133">
    <property type="component" value="Unassembled WGS sequence"/>
</dbReference>
<comment type="caution">
    <text evidence="1">The sequence shown here is derived from an EMBL/GenBank/DDBJ whole genome shotgun (WGS) entry which is preliminary data.</text>
</comment>